<name>A0A1G7CMQ4_9NOCA</name>
<keyword evidence="1" id="KW-0732">Signal</keyword>
<feature type="chain" id="PRO_5011506359" evidence="1">
    <location>
        <begin position="29"/>
        <end position="147"/>
    </location>
</feature>
<accession>A0A1G7CMQ4</accession>
<organism evidence="2 3">
    <name type="scientific">Rhodococcus tukisamuensis</name>
    <dbReference type="NCBI Taxonomy" id="168276"/>
    <lineage>
        <taxon>Bacteria</taxon>
        <taxon>Bacillati</taxon>
        <taxon>Actinomycetota</taxon>
        <taxon>Actinomycetes</taxon>
        <taxon>Mycobacteriales</taxon>
        <taxon>Nocardiaceae</taxon>
        <taxon>Rhodococcus</taxon>
    </lineage>
</organism>
<evidence type="ECO:0000313" key="3">
    <source>
        <dbReference type="Proteomes" id="UP000199417"/>
    </source>
</evidence>
<dbReference type="STRING" id="168276.SAMN05444580_11678"/>
<evidence type="ECO:0000256" key="1">
    <source>
        <dbReference type="SAM" id="SignalP"/>
    </source>
</evidence>
<protein>
    <submittedName>
        <fullName evidence="2">Uncharacterized protein</fullName>
    </submittedName>
</protein>
<sequence length="147" mass="15085">MNKAVLRTALFSVTTVPLLFLSPGVASAAVVSSADIIESDVVASVEGVDAAALCGATLLDQGTGTVVRDIAPTAPNSDGWIGYSWPAVADGVYEVRHRCTVDGEVVFANSHRDLVAPAPIRPMFGSLDTGSGGWVGEPGLIENIFGS</sequence>
<gene>
    <name evidence="2" type="ORF">SAMN05444580_11678</name>
</gene>
<keyword evidence="3" id="KW-1185">Reference proteome</keyword>
<reference evidence="2 3" key="1">
    <citation type="submission" date="2016-10" db="EMBL/GenBank/DDBJ databases">
        <authorList>
            <person name="de Groot N.N."/>
        </authorList>
    </citation>
    <scope>NUCLEOTIDE SEQUENCE [LARGE SCALE GENOMIC DNA]</scope>
    <source>
        <strain evidence="2 3">JCM 11308</strain>
    </source>
</reference>
<dbReference type="RefSeq" id="WP_072845985.1">
    <property type="nucleotide sequence ID" value="NZ_FNAB01000016.1"/>
</dbReference>
<proteinExistence type="predicted"/>
<dbReference type="AlphaFoldDB" id="A0A1G7CMQ4"/>
<feature type="signal peptide" evidence="1">
    <location>
        <begin position="1"/>
        <end position="28"/>
    </location>
</feature>
<dbReference type="Proteomes" id="UP000199417">
    <property type="component" value="Unassembled WGS sequence"/>
</dbReference>
<evidence type="ECO:0000313" key="2">
    <source>
        <dbReference type="EMBL" id="SDE40521.1"/>
    </source>
</evidence>
<dbReference type="EMBL" id="FNAB01000016">
    <property type="protein sequence ID" value="SDE40521.1"/>
    <property type="molecule type" value="Genomic_DNA"/>
</dbReference>